<dbReference type="KEGG" id="dpa:109535664"/>
<organism evidence="1 2">
    <name type="scientific">Dendroctonus ponderosae</name>
    <name type="common">Mountain pine beetle</name>
    <dbReference type="NCBI Taxonomy" id="77166"/>
    <lineage>
        <taxon>Eukaryota</taxon>
        <taxon>Metazoa</taxon>
        <taxon>Ecdysozoa</taxon>
        <taxon>Arthropoda</taxon>
        <taxon>Hexapoda</taxon>
        <taxon>Insecta</taxon>
        <taxon>Pterygota</taxon>
        <taxon>Neoptera</taxon>
        <taxon>Endopterygota</taxon>
        <taxon>Coleoptera</taxon>
        <taxon>Polyphaga</taxon>
        <taxon>Cucujiformia</taxon>
        <taxon>Curculionidae</taxon>
        <taxon>Scolytinae</taxon>
        <taxon>Dendroctonus</taxon>
    </lineage>
</organism>
<evidence type="ECO:0000313" key="1">
    <source>
        <dbReference type="EnsemblMetazoa" id="XP_019757153.1"/>
    </source>
</evidence>
<dbReference type="Pfam" id="PF15011">
    <property type="entry name" value="CA109-like"/>
    <property type="match status" value="1"/>
</dbReference>
<evidence type="ECO:0000313" key="2">
    <source>
        <dbReference type="Proteomes" id="UP000019118"/>
    </source>
</evidence>
<dbReference type="AlphaFoldDB" id="A0AAR5P7T4"/>
<sequence length="208" mass="23977">METSMDMAQIESDIQKKLVGFCKLLPLHLNCWKATLAELQDPVRVLINFCEQLRFVEEASIDYIDNFISMQKALQLKILGCIEEELLTIKTHFEKLTRFNSDLKNRLAVLERATVDLDWDADSSVVKGSPTQPRLDYLLQMGYEFWLFFSEASKNMSSILKAPDIRDGKFSERLKQAFSLDLQPLEENNRIYLLLALTQYVSGDKNVA</sequence>
<dbReference type="EnsemblMetazoa" id="XM_019901594.1">
    <property type="protein sequence ID" value="XP_019757153.1"/>
    <property type="gene ID" value="LOC109535664"/>
</dbReference>
<reference evidence="2" key="1">
    <citation type="journal article" date="2013" name="Genome Biol.">
        <title>Draft genome of the mountain pine beetle, Dendroctonus ponderosae Hopkins, a major forest pest.</title>
        <authorList>
            <person name="Keeling C.I."/>
            <person name="Yuen M.M."/>
            <person name="Liao N.Y."/>
            <person name="Docking T.R."/>
            <person name="Chan S.K."/>
            <person name="Taylor G.A."/>
            <person name="Palmquist D.L."/>
            <person name="Jackman S.D."/>
            <person name="Nguyen A."/>
            <person name="Li M."/>
            <person name="Henderson H."/>
            <person name="Janes J.K."/>
            <person name="Zhao Y."/>
            <person name="Pandoh P."/>
            <person name="Moore R."/>
            <person name="Sperling F.A."/>
            <person name="Huber D.P."/>
            <person name="Birol I."/>
            <person name="Jones S.J."/>
            <person name="Bohlmann J."/>
        </authorList>
    </citation>
    <scope>NUCLEOTIDE SEQUENCE</scope>
</reference>
<proteinExistence type="predicted"/>
<dbReference type="Proteomes" id="UP000019118">
    <property type="component" value="Unassembled WGS sequence"/>
</dbReference>
<name>A0AAR5P7T4_DENPD</name>
<protein>
    <recommendedName>
        <fullName evidence="3">Dynein heavy chain tail domain-containing protein</fullName>
    </recommendedName>
</protein>
<accession>A0AAR5P7T4</accession>
<reference evidence="1" key="2">
    <citation type="submission" date="2024-08" db="UniProtKB">
        <authorList>
            <consortium name="EnsemblMetazoa"/>
        </authorList>
    </citation>
    <scope>IDENTIFICATION</scope>
</reference>
<dbReference type="RefSeq" id="XP_048522086.1">
    <property type="nucleotide sequence ID" value="XM_048666129.1"/>
</dbReference>
<dbReference type="GeneID" id="109535664"/>
<evidence type="ECO:0008006" key="3">
    <source>
        <dbReference type="Google" id="ProtNLM"/>
    </source>
</evidence>
<keyword evidence="2" id="KW-1185">Reference proteome</keyword>
<dbReference type="InterPro" id="IPR029159">
    <property type="entry name" value="CA109-like"/>
</dbReference>